<comment type="caution">
    <text evidence="2">Lacks conserved residue(s) required for the propagation of feature annotation.</text>
</comment>
<dbReference type="NCBIfam" id="TIGR01392">
    <property type="entry name" value="homoserO_Ac_trn"/>
    <property type="match status" value="1"/>
</dbReference>
<reference evidence="5 6" key="1">
    <citation type="submission" date="2019-02" db="EMBL/GenBank/DDBJ databases">
        <title>Sequencing the genomes of 1000 actinobacteria strains.</title>
        <authorList>
            <person name="Klenk H.-P."/>
        </authorList>
    </citation>
    <scope>NUCLEOTIDE SEQUENCE [LARGE SCALE GENOMIC DNA]</scope>
    <source>
        <strain evidence="5 6">DSM 45888</strain>
    </source>
</reference>
<dbReference type="SUPFAM" id="SSF53474">
    <property type="entry name" value="alpha/beta-Hydrolases"/>
    <property type="match status" value="1"/>
</dbReference>
<evidence type="ECO:0000313" key="5">
    <source>
        <dbReference type="EMBL" id="RZT79553.1"/>
    </source>
</evidence>
<keyword evidence="6" id="KW-1185">Reference proteome</keyword>
<dbReference type="PANTHER" id="PTHR32268:SF11">
    <property type="entry name" value="HOMOSERINE O-ACETYLTRANSFERASE"/>
    <property type="match status" value="1"/>
</dbReference>
<evidence type="ECO:0000256" key="3">
    <source>
        <dbReference type="PIRSR" id="PIRSR000443-1"/>
    </source>
</evidence>
<comment type="caution">
    <text evidence="5">The sequence shown here is derived from an EMBL/GenBank/DDBJ whole genome shotgun (WGS) entry which is preliminary data.</text>
</comment>
<gene>
    <name evidence="5" type="ORF">EV382_2767</name>
</gene>
<dbReference type="OrthoDB" id="9800754at2"/>
<name>A0A4Q7UJ34_9ACTN</name>
<evidence type="ECO:0000313" key="6">
    <source>
        <dbReference type="Proteomes" id="UP000293781"/>
    </source>
</evidence>
<dbReference type="HAMAP" id="MF_00296">
    <property type="entry name" value="MetX_acyltransf"/>
    <property type="match status" value="1"/>
</dbReference>
<dbReference type="Proteomes" id="UP000293781">
    <property type="component" value="Unassembled WGS sequence"/>
</dbReference>
<sequence>MREFIPPATRFITLPDGFTMRRGGVLDGARVAYEAVGRLNEARDNVVLVLTGMSPDAHITAHEEDATPGWWEHMVGPGRPIDTDRWYVICVNALGSCKGSTGPASVDPTTGEPYGMRFPQLSIEDVADAAAILVRALEVDTLACVVGASMGGMSALSLLVRHPGLARNLINISGAVHALPYAIAVRSLQREAIRSDPRWSHGRYRDDALHYPRSGMRLARKLGMMTYRSAREWDQRFGRARLTGNRRSENRPFDPEFRVEGYLQAHADRFAHHFDPNSYLYLSRCIDLFDLGESCGGTQDAALARLSLDAALVIGVETDTLFPLHQQRQIADGLRKGGTEVQFKALESDEGHDAFLVDVARFGPPIAKFLSLIW</sequence>
<feature type="binding site" evidence="2">
    <location>
        <position position="353"/>
    </location>
    <ligand>
        <name>substrate</name>
    </ligand>
</feature>
<keyword evidence="2" id="KW-0028">Amino-acid biosynthesis</keyword>
<dbReference type="PANTHER" id="PTHR32268">
    <property type="entry name" value="HOMOSERINE O-ACETYLTRANSFERASE"/>
    <property type="match status" value="1"/>
</dbReference>
<dbReference type="Pfam" id="PF00561">
    <property type="entry name" value="Abhydrolase_1"/>
    <property type="match status" value="1"/>
</dbReference>
<dbReference type="Gene3D" id="1.10.1740.110">
    <property type="match status" value="1"/>
</dbReference>
<dbReference type="GO" id="GO:0004414">
    <property type="term" value="F:homoserine O-acetyltransferase activity"/>
    <property type="evidence" value="ECO:0007669"/>
    <property type="project" value="TreeGrafter"/>
</dbReference>
<dbReference type="RefSeq" id="WP_130402051.1">
    <property type="nucleotide sequence ID" value="NZ_JBEZZO010000016.1"/>
</dbReference>
<feature type="site" description="Important for acyl-CoA specificity" evidence="2">
    <location>
        <position position="186"/>
    </location>
</feature>
<evidence type="ECO:0000259" key="4">
    <source>
        <dbReference type="Pfam" id="PF00561"/>
    </source>
</evidence>
<evidence type="ECO:0000256" key="1">
    <source>
        <dbReference type="ARBA" id="ARBA00022679"/>
    </source>
</evidence>
<dbReference type="AlphaFoldDB" id="A0A4Q7UJ34"/>
<comment type="subunit">
    <text evidence="2">Homodimer.</text>
</comment>
<keyword evidence="2" id="KW-0963">Cytoplasm</keyword>
<organism evidence="5 6">
    <name type="scientific">Micromonospora violae</name>
    <dbReference type="NCBI Taxonomy" id="1278207"/>
    <lineage>
        <taxon>Bacteria</taxon>
        <taxon>Bacillati</taxon>
        <taxon>Actinomycetota</taxon>
        <taxon>Actinomycetes</taxon>
        <taxon>Micromonosporales</taxon>
        <taxon>Micromonosporaceae</taxon>
        <taxon>Micromonospora</taxon>
    </lineage>
</organism>
<protein>
    <recommendedName>
        <fullName evidence="2">Probable acyltransferase</fullName>
        <ecNumber evidence="2">2.3.1.-</ecNumber>
    </recommendedName>
</protein>
<feature type="active site" evidence="2 3">
    <location>
        <position position="352"/>
    </location>
</feature>
<comment type="similarity">
    <text evidence="2">Belongs to the AB hydrolase superfamily. MetX family.</text>
</comment>
<dbReference type="PIRSF" id="PIRSF000443">
    <property type="entry name" value="Homoser_Ac_trans"/>
    <property type="match status" value="1"/>
</dbReference>
<dbReference type="GO" id="GO:0009086">
    <property type="term" value="P:methionine biosynthetic process"/>
    <property type="evidence" value="ECO:0007669"/>
    <property type="project" value="TreeGrafter"/>
</dbReference>
<accession>A0A4Q7UJ34</accession>
<dbReference type="InterPro" id="IPR000073">
    <property type="entry name" value="AB_hydrolase_1"/>
</dbReference>
<dbReference type="GO" id="GO:0005737">
    <property type="term" value="C:cytoplasm"/>
    <property type="evidence" value="ECO:0007669"/>
    <property type="project" value="UniProtKB-SubCell"/>
</dbReference>
<keyword evidence="1 2" id="KW-0808">Transferase</keyword>
<dbReference type="Gene3D" id="3.40.50.1820">
    <property type="entry name" value="alpha/beta hydrolase"/>
    <property type="match status" value="1"/>
</dbReference>
<feature type="domain" description="AB hydrolase-1" evidence="4">
    <location>
        <begin position="78"/>
        <end position="357"/>
    </location>
</feature>
<dbReference type="GO" id="GO:0009092">
    <property type="term" value="P:homoserine metabolic process"/>
    <property type="evidence" value="ECO:0007669"/>
    <property type="project" value="TreeGrafter"/>
</dbReference>
<dbReference type="EC" id="2.3.1.-" evidence="2"/>
<dbReference type="InterPro" id="IPR029058">
    <property type="entry name" value="AB_hydrolase_fold"/>
</dbReference>
<comment type="subcellular location">
    <subcellularLocation>
        <location evidence="2">Cytoplasm</location>
    </subcellularLocation>
</comment>
<dbReference type="InterPro" id="IPR008220">
    <property type="entry name" value="HAT_MetX-like"/>
</dbReference>
<evidence type="ECO:0000256" key="2">
    <source>
        <dbReference type="HAMAP-Rule" id="MF_00296"/>
    </source>
</evidence>
<feature type="active site" evidence="2 3">
    <location>
        <position position="319"/>
    </location>
</feature>
<dbReference type="EMBL" id="SHKK01000001">
    <property type="protein sequence ID" value="RZT79553.1"/>
    <property type="molecule type" value="Genomic_DNA"/>
</dbReference>
<dbReference type="NCBIfam" id="NF001209">
    <property type="entry name" value="PRK00175.1"/>
    <property type="match status" value="1"/>
</dbReference>
<proteinExistence type="inferred from homology"/>
<keyword evidence="2" id="KW-0012">Acyltransferase</keyword>
<feature type="binding site" evidence="2">
    <location>
        <position position="220"/>
    </location>
    <ligand>
        <name>substrate</name>
    </ligand>
</feature>
<feature type="active site" description="Nucleophile" evidence="2 3">
    <location>
        <position position="149"/>
    </location>
</feature>